<dbReference type="InterPro" id="IPR004839">
    <property type="entry name" value="Aminotransferase_I/II_large"/>
</dbReference>
<dbReference type="EC" id="2.6.1.-" evidence="6"/>
<keyword evidence="9" id="KW-1185">Reference proteome</keyword>
<dbReference type="SUPFAM" id="SSF53383">
    <property type="entry name" value="PLP-dependent transferases"/>
    <property type="match status" value="1"/>
</dbReference>
<dbReference type="Proteomes" id="UP001596528">
    <property type="component" value="Unassembled WGS sequence"/>
</dbReference>
<evidence type="ECO:0000256" key="6">
    <source>
        <dbReference type="RuleBase" id="RU000481"/>
    </source>
</evidence>
<reference evidence="9" key="1">
    <citation type="journal article" date="2019" name="Int. J. Syst. Evol. Microbiol.">
        <title>The Global Catalogue of Microorganisms (GCM) 10K type strain sequencing project: providing services to taxonomists for standard genome sequencing and annotation.</title>
        <authorList>
            <consortium name="The Broad Institute Genomics Platform"/>
            <consortium name="The Broad Institute Genome Sequencing Center for Infectious Disease"/>
            <person name="Wu L."/>
            <person name="Ma J."/>
        </authorList>
    </citation>
    <scope>NUCLEOTIDE SEQUENCE [LARGE SCALE GENOMIC DNA]</scope>
    <source>
        <strain evidence="9">JCM 18657</strain>
    </source>
</reference>
<dbReference type="InterPro" id="IPR015422">
    <property type="entry name" value="PyrdxlP-dep_Trfase_small"/>
</dbReference>
<dbReference type="Gene3D" id="3.90.1150.10">
    <property type="entry name" value="Aspartate Aminotransferase, domain 1"/>
    <property type="match status" value="1"/>
</dbReference>
<evidence type="ECO:0000313" key="9">
    <source>
        <dbReference type="Proteomes" id="UP001596528"/>
    </source>
</evidence>
<evidence type="ECO:0000313" key="8">
    <source>
        <dbReference type="EMBL" id="MFC7748696.1"/>
    </source>
</evidence>
<evidence type="ECO:0000256" key="5">
    <source>
        <dbReference type="ARBA" id="ARBA00022898"/>
    </source>
</evidence>
<evidence type="ECO:0000256" key="2">
    <source>
        <dbReference type="ARBA" id="ARBA00007441"/>
    </source>
</evidence>
<dbReference type="CDD" id="cd00609">
    <property type="entry name" value="AAT_like"/>
    <property type="match status" value="1"/>
</dbReference>
<dbReference type="EMBL" id="JBHTGQ010000002">
    <property type="protein sequence ID" value="MFC7748696.1"/>
    <property type="molecule type" value="Genomic_DNA"/>
</dbReference>
<organism evidence="8 9">
    <name type="scientific">Paenibacillus thermoaerophilus</name>
    <dbReference type="NCBI Taxonomy" id="1215385"/>
    <lineage>
        <taxon>Bacteria</taxon>
        <taxon>Bacillati</taxon>
        <taxon>Bacillota</taxon>
        <taxon>Bacilli</taxon>
        <taxon>Bacillales</taxon>
        <taxon>Paenibacillaceae</taxon>
        <taxon>Paenibacillus</taxon>
    </lineage>
</organism>
<feature type="domain" description="Aminotransferase class I/classII large" evidence="7">
    <location>
        <begin position="31"/>
        <end position="379"/>
    </location>
</feature>
<dbReference type="InterPro" id="IPR015421">
    <property type="entry name" value="PyrdxlP-dep_Trfase_major"/>
</dbReference>
<accession>A0ABW2UXS0</accession>
<comment type="cofactor">
    <cofactor evidence="1 6">
        <name>pyridoxal 5'-phosphate</name>
        <dbReference type="ChEBI" id="CHEBI:597326"/>
    </cofactor>
</comment>
<dbReference type="NCBIfam" id="NF005817">
    <property type="entry name" value="PRK07683.1"/>
    <property type="match status" value="1"/>
</dbReference>
<keyword evidence="3 6" id="KW-0032">Aminotransferase</keyword>
<dbReference type="Pfam" id="PF00155">
    <property type="entry name" value="Aminotran_1_2"/>
    <property type="match status" value="1"/>
</dbReference>
<evidence type="ECO:0000256" key="4">
    <source>
        <dbReference type="ARBA" id="ARBA00022679"/>
    </source>
</evidence>
<dbReference type="PRINTS" id="PR00753">
    <property type="entry name" value="ACCSYNTHASE"/>
</dbReference>
<dbReference type="PROSITE" id="PS00105">
    <property type="entry name" value="AA_TRANSFER_CLASS_1"/>
    <property type="match status" value="1"/>
</dbReference>
<dbReference type="PANTHER" id="PTHR46383:SF4">
    <property type="entry name" value="AMINOTRANSFERASE"/>
    <property type="match status" value="1"/>
</dbReference>
<evidence type="ECO:0000259" key="7">
    <source>
        <dbReference type="Pfam" id="PF00155"/>
    </source>
</evidence>
<dbReference type="RefSeq" id="WP_138787736.1">
    <property type="nucleotide sequence ID" value="NZ_JBHTGQ010000002.1"/>
</dbReference>
<evidence type="ECO:0000256" key="3">
    <source>
        <dbReference type="ARBA" id="ARBA00022576"/>
    </source>
</evidence>
<sequence>MNPERFIKPEVRGIEISGIRKMANLVAKYPDALSLTIGQPDFPTPAHIVEAGKRALDEGRTGYTANPGMPELRQAAAAFVADKYGLFYRWQDEVIVTVGASEALDMTLRAIVCAGDEVILPGPIYPGYEPLVRMAGGVPVTVDTRADGFRMTAEALEAAITPRTKAVLLCSPANPTGRSQDRASLEKIAAVLRGRDLVVISDEIYSELLFDGEHVSIASLPDMRERTVVINGLSKSHSMTGWRIGFAFAPAWLAEHLVKVHQYNVTCATSVSQCAAIAALTAGRDDALPMREAYRRRRDYVCDRLVAMGMEIHRPEGAFYVFPSIARFGLSSQEFAHRLLERERVAVVPGDAFGPLGEGYIRLSYAYSEETLREGLDRLEKFLRSLDGGA</sequence>
<dbReference type="InterPro" id="IPR004838">
    <property type="entry name" value="NHTrfase_class1_PyrdxlP-BS"/>
</dbReference>
<comment type="similarity">
    <text evidence="2 6">Belongs to the class-I pyridoxal-phosphate-dependent aminotransferase family.</text>
</comment>
<gene>
    <name evidence="8" type="ORF">ACFQWB_01880</name>
</gene>
<keyword evidence="4 6" id="KW-0808">Transferase</keyword>
<dbReference type="GO" id="GO:0008483">
    <property type="term" value="F:transaminase activity"/>
    <property type="evidence" value="ECO:0007669"/>
    <property type="project" value="UniProtKB-KW"/>
</dbReference>
<name>A0ABW2UXS0_9BACL</name>
<keyword evidence="5" id="KW-0663">Pyridoxal phosphate</keyword>
<comment type="caution">
    <text evidence="8">The sequence shown here is derived from an EMBL/GenBank/DDBJ whole genome shotgun (WGS) entry which is preliminary data.</text>
</comment>
<evidence type="ECO:0000256" key="1">
    <source>
        <dbReference type="ARBA" id="ARBA00001933"/>
    </source>
</evidence>
<proteinExistence type="inferred from homology"/>
<dbReference type="PANTHER" id="PTHR46383">
    <property type="entry name" value="ASPARTATE AMINOTRANSFERASE"/>
    <property type="match status" value="1"/>
</dbReference>
<dbReference type="Gene3D" id="3.40.640.10">
    <property type="entry name" value="Type I PLP-dependent aspartate aminotransferase-like (Major domain)"/>
    <property type="match status" value="1"/>
</dbReference>
<protein>
    <recommendedName>
        <fullName evidence="6">Aminotransferase</fullName>
        <ecNumber evidence="6">2.6.1.-</ecNumber>
    </recommendedName>
</protein>
<dbReference type="InterPro" id="IPR015424">
    <property type="entry name" value="PyrdxlP-dep_Trfase"/>
</dbReference>
<dbReference type="InterPro" id="IPR050596">
    <property type="entry name" value="AspAT/PAT-like"/>
</dbReference>